<proteinExistence type="predicted"/>
<dbReference type="EMBL" id="KI283865">
    <property type="protein sequence ID" value="ESA13475.1"/>
    <property type="molecule type" value="Genomic_DNA"/>
</dbReference>
<dbReference type="AlphaFoldDB" id="U9TZE9"/>
<organism evidence="2">
    <name type="scientific">Rhizophagus irregularis (strain DAOM 181602 / DAOM 197198 / MUCL 43194)</name>
    <name type="common">Arbuscular mycorrhizal fungus</name>
    <name type="synonym">Glomus intraradices</name>
    <dbReference type="NCBI Taxonomy" id="747089"/>
    <lineage>
        <taxon>Eukaryota</taxon>
        <taxon>Fungi</taxon>
        <taxon>Fungi incertae sedis</taxon>
        <taxon>Mucoromycota</taxon>
        <taxon>Glomeromycotina</taxon>
        <taxon>Glomeromycetes</taxon>
        <taxon>Glomerales</taxon>
        <taxon>Glomeraceae</taxon>
        <taxon>Rhizophagus</taxon>
    </lineage>
</organism>
<accession>U9TZE9</accession>
<feature type="chain" id="PRO_5004690389" evidence="1">
    <location>
        <begin position="19"/>
        <end position="302"/>
    </location>
</feature>
<dbReference type="VEuPathDB" id="FungiDB:RhiirFUN_020204"/>
<gene>
    <name evidence="2" type="ORF">GLOINDRAFT_25996</name>
</gene>
<protein>
    <submittedName>
        <fullName evidence="2">Uncharacterized protein</fullName>
    </submittedName>
</protein>
<evidence type="ECO:0000256" key="1">
    <source>
        <dbReference type="SAM" id="SignalP"/>
    </source>
</evidence>
<name>U9TZE9_RHIID</name>
<feature type="signal peptide" evidence="1">
    <location>
        <begin position="1"/>
        <end position="18"/>
    </location>
</feature>
<reference evidence="2" key="1">
    <citation type="submission" date="2013-07" db="EMBL/GenBank/DDBJ databases">
        <title>The genome of an arbuscular mycorrhizal fungus provides insights into the evolution of the oldest plant symbiosis.</title>
        <authorList>
            <consortium name="DOE Joint Genome Institute"/>
            <person name="Tisserant E."/>
            <person name="Malbreil M."/>
            <person name="Kuo A."/>
            <person name="Kohler A."/>
            <person name="Symeonidi A."/>
            <person name="Balestrini R."/>
            <person name="Charron P."/>
            <person name="Duensing N."/>
            <person name="Frei-dit-Frey N."/>
            <person name="Gianinazzi-Pearson V."/>
            <person name="Gilbert B."/>
            <person name="Handa Y."/>
            <person name="Hijri M."/>
            <person name="Kaul R."/>
            <person name="Kawaguchi M."/>
            <person name="Krajinski F."/>
            <person name="Lammers P."/>
            <person name="Lapierre D."/>
            <person name="Masclaux F.G."/>
            <person name="Murat C."/>
            <person name="Morin E."/>
            <person name="Ndikumana S."/>
            <person name="Pagni M."/>
            <person name="Petitpierre D."/>
            <person name="Requena N."/>
            <person name="Rosikiewicz P."/>
            <person name="Riley R."/>
            <person name="Saito K."/>
            <person name="San Clemente H."/>
            <person name="Shapiro H."/>
            <person name="van Tuinen D."/>
            <person name="Becard G."/>
            <person name="Bonfante P."/>
            <person name="Paszkowski U."/>
            <person name="Shachar-Hill Y."/>
            <person name="Young J.P."/>
            <person name="Sanders I.R."/>
            <person name="Henrissat B."/>
            <person name="Rensing S.A."/>
            <person name="Grigoriev I.V."/>
            <person name="Corradi N."/>
            <person name="Roux C."/>
            <person name="Martin F."/>
        </authorList>
    </citation>
    <scope>NUCLEOTIDE SEQUENCE</scope>
    <source>
        <strain evidence="2">DAOM 197198</strain>
    </source>
</reference>
<sequence>MAMTLFFFLRFWYQHILNLLETYPNFISLKKNFLADQSYSILVSLAESIVLLVKAHREYYPSVPLLLWMHGSEAAEYFFGITRQINPDFTFAELIYIVPKIAQYSKALRNDNFIYAKEKSVREEYHFEYNNMDLNIEQLKLLCDWPTDSAIRSIFSNSFSLATELCETLGIHVPAENNFNLTYMELIVLIQNRKDYDISMDNGMNNESNEDSFLKENDISMAIDIASKQTDSFSSLDDDVPELDIKDFAKQVDLVKFILLILTSKSLFFLDVQYVLLDGQLNFTQMIEIRAKHEAYNLKVLE</sequence>
<dbReference type="HOGENOM" id="CLU_883238_0_0_1"/>
<evidence type="ECO:0000313" key="2">
    <source>
        <dbReference type="EMBL" id="ESA13475.1"/>
    </source>
</evidence>
<keyword evidence="1" id="KW-0732">Signal</keyword>